<name>A0A151IG04_9HYME</name>
<gene>
    <name evidence="1" type="ORF">ALC62_09036</name>
</gene>
<dbReference type="OrthoDB" id="7682106at2759"/>
<proteinExistence type="predicted"/>
<dbReference type="KEGG" id="ccoa:108776142"/>
<protein>
    <submittedName>
        <fullName evidence="1">Uncharacterized protein</fullName>
    </submittedName>
</protein>
<accession>A0A151IG04</accession>
<keyword evidence="2" id="KW-1185">Reference proteome</keyword>
<dbReference type="AlphaFoldDB" id="A0A151IG04"/>
<sequence length="104" mass="11768">MRSNTEESDTSPSIEIQIQNTLISIDNMSRKIKKELNIIKELVKENGHLCTVVSTTNETLSMQVQNMGMNVTEIINESKRNRLESILPDITSTNVAEYLDQINS</sequence>
<dbReference type="Proteomes" id="UP000078542">
    <property type="component" value="Unassembled WGS sequence"/>
</dbReference>
<evidence type="ECO:0000313" key="1">
    <source>
        <dbReference type="EMBL" id="KYN00157.1"/>
    </source>
</evidence>
<dbReference type="EMBL" id="KQ977743">
    <property type="protein sequence ID" value="KYN00157.1"/>
    <property type="molecule type" value="Genomic_DNA"/>
</dbReference>
<organism evidence="1 2">
    <name type="scientific">Cyphomyrmex costatus</name>
    <dbReference type="NCBI Taxonomy" id="456900"/>
    <lineage>
        <taxon>Eukaryota</taxon>
        <taxon>Metazoa</taxon>
        <taxon>Ecdysozoa</taxon>
        <taxon>Arthropoda</taxon>
        <taxon>Hexapoda</taxon>
        <taxon>Insecta</taxon>
        <taxon>Pterygota</taxon>
        <taxon>Neoptera</taxon>
        <taxon>Endopterygota</taxon>
        <taxon>Hymenoptera</taxon>
        <taxon>Apocrita</taxon>
        <taxon>Aculeata</taxon>
        <taxon>Formicoidea</taxon>
        <taxon>Formicidae</taxon>
        <taxon>Myrmicinae</taxon>
        <taxon>Cyphomyrmex</taxon>
    </lineage>
</organism>
<reference evidence="1 2" key="1">
    <citation type="submission" date="2016-03" db="EMBL/GenBank/DDBJ databases">
        <title>Cyphomyrmex costatus WGS genome.</title>
        <authorList>
            <person name="Nygaard S."/>
            <person name="Hu H."/>
            <person name="Boomsma J."/>
            <person name="Zhang G."/>
        </authorList>
    </citation>
    <scope>NUCLEOTIDE SEQUENCE [LARGE SCALE GENOMIC DNA]</scope>
    <source>
        <strain evidence="1">MS0001</strain>
        <tissue evidence="1">Whole body</tissue>
    </source>
</reference>
<evidence type="ECO:0000313" key="2">
    <source>
        <dbReference type="Proteomes" id="UP000078542"/>
    </source>
</evidence>